<dbReference type="PANTHER" id="PTHR42739:SF1">
    <property type="entry name" value="MALATE SYNTHASE G"/>
    <property type="match status" value="1"/>
</dbReference>
<comment type="catalytic activity">
    <reaction evidence="9">
        <text>glyoxylate + acetyl-CoA + H2O = (S)-malate + CoA + H(+)</text>
        <dbReference type="Rhea" id="RHEA:18181"/>
        <dbReference type="ChEBI" id="CHEBI:15377"/>
        <dbReference type="ChEBI" id="CHEBI:15378"/>
        <dbReference type="ChEBI" id="CHEBI:15589"/>
        <dbReference type="ChEBI" id="CHEBI:36655"/>
        <dbReference type="ChEBI" id="CHEBI:57287"/>
        <dbReference type="ChEBI" id="CHEBI:57288"/>
        <dbReference type="EC" id="2.3.3.9"/>
    </reaction>
</comment>
<dbReference type="InterPro" id="IPR001465">
    <property type="entry name" value="Malate_synthase_TIM"/>
</dbReference>
<name>A0A4U6QAQ2_9ACTN</name>
<dbReference type="InterPro" id="IPR044856">
    <property type="entry name" value="Malate_synth_C_sf"/>
</dbReference>
<accession>A0A4U6QAQ2</accession>
<keyword evidence="5 16" id="KW-0808">Transferase</keyword>
<feature type="domain" description="Malate synthase TIM barrel" evidence="12">
    <location>
        <begin position="395"/>
        <end position="629"/>
    </location>
</feature>
<feature type="domain" description="Malate synthase C-terminal" evidence="15">
    <location>
        <begin position="650"/>
        <end position="734"/>
    </location>
</feature>
<keyword evidence="17" id="KW-1185">Reference proteome</keyword>
<keyword evidence="8" id="KW-0558">Oxidation</keyword>
<dbReference type="GO" id="GO:0005829">
    <property type="term" value="C:cytosol"/>
    <property type="evidence" value="ECO:0007669"/>
    <property type="project" value="TreeGrafter"/>
</dbReference>
<evidence type="ECO:0000259" key="14">
    <source>
        <dbReference type="Pfam" id="PF20658"/>
    </source>
</evidence>
<evidence type="ECO:0000259" key="13">
    <source>
        <dbReference type="Pfam" id="PF20656"/>
    </source>
</evidence>
<dbReference type="GO" id="GO:0006099">
    <property type="term" value="P:tricarboxylic acid cycle"/>
    <property type="evidence" value="ECO:0007669"/>
    <property type="project" value="UniProtKB-KW"/>
</dbReference>
<dbReference type="EMBL" id="SZZH01000006">
    <property type="protein sequence ID" value="TKV57020.1"/>
    <property type="molecule type" value="Genomic_DNA"/>
</dbReference>
<keyword evidence="16" id="KW-0012">Acyltransferase</keyword>
<feature type="region of interest" description="Disordered" evidence="11">
    <location>
        <begin position="1"/>
        <end position="45"/>
    </location>
</feature>
<dbReference type="Proteomes" id="UP000306985">
    <property type="component" value="Unassembled WGS sequence"/>
</dbReference>
<protein>
    <submittedName>
        <fullName evidence="16">Malate synthase G</fullName>
        <ecNumber evidence="16">2.3.3.9</ecNumber>
    </submittedName>
</protein>
<proteinExistence type="predicted"/>
<evidence type="ECO:0000256" key="10">
    <source>
        <dbReference type="PIRSR" id="PIRSR601465-50"/>
    </source>
</evidence>
<dbReference type="OrthoDB" id="9762054at2"/>
<keyword evidence="3" id="KW-0963">Cytoplasm</keyword>
<evidence type="ECO:0000256" key="4">
    <source>
        <dbReference type="ARBA" id="ARBA00022532"/>
    </source>
</evidence>
<dbReference type="GO" id="GO:0006097">
    <property type="term" value="P:glyoxylate cycle"/>
    <property type="evidence" value="ECO:0007669"/>
    <property type="project" value="UniProtKB-KW"/>
</dbReference>
<dbReference type="Gene3D" id="3.20.20.360">
    <property type="entry name" value="Malate synthase, domain 3"/>
    <property type="match status" value="2"/>
</dbReference>
<feature type="domain" description="Malate synthase N-terminal" evidence="13">
    <location>
        <begin position="76"/>
        <end position="131"/>
    </location>
</feature>
<evidence type="ECO:0000313" key="17">
    <source>
        <dbReference type="Proteomes" id="UP000306985"/>
    </source>
</evidence>
<feature type="domain" description="Malate synthase G alpha-beta insertion" evidence="14">
    <location>
        <begin position="216"/>
        <end position="292"/>
    </location>
</feature>
<keyword evidence="7" id="KW-0460">Magnesium</keyword>
<evidence type="ECO:0000256" key="11">
    <source>
        <dbReference type="SAM" id="MobiDB-lite"/>
    </source>
</evidence>
<evidence type="ECO:0000259" key="15">
    <source>
        <dbReference type="Pfam" id="PF20659"/>
    </source>
</evidence>
<gene>
    <name evidence="16" type="ORF">FDO65_19600</name>
</gene>
<evidence type="ECO:0000256" key="6">
    <source>
        <dbReference type="ARBA" id="ARBA00022723"/>
    </source>
</evidence>
<evidence type="ECO:0000259" key="12">
    <source>
        <dbReference type="Pfam" id="PF01274"/>
    </source>
</evidence>
<evidence type="ECO:0000256" key="8">
    <source>
        <dbReference type="ARBA" id="ARBA00023097"/>
    </source>
</evidence>
<sequence length="780" mass="84643">MRHADHRRRPAGAVAQRPHPRSVPGGRAGTRALTSPRLETGPQEANDGRQIIRWKGLSLVGNQSVTGDLQVDPALAAFVAEELVPRVGLTPEWFWGTVAQLHAQFGPRAADLMARRDELQERIDAWHRENGAPGEDDVEAYAAFLTEIGYLLPLEEPTISVSNVEREIAEIPGPQLVVPSTVPRYALNALNARWGSLFDALYGTDALADPTGTRGYDADRGALVIAEVDRLLDEHFPLSGSSHTAVTRYRVQDGALIADVDSAADGSTLADPAQFAGYRGDPGSPDAVLLRHHGLHLELTVDPGKGVGQQHHAGVADAVLESAITTIIDLEDSVSTVDGPDKVVGYRTWLGLVTGDLTATFRKGGKDVTRTVADDRVYTAPDGSELVLSGRALPLVRNVGHHMRTDAVRTADGEPILEECLDIAVSAVAALHDFRDLGKHRNFPAGSFYVVKPKMHGPDEVALSVDLFAAVEEALDLPPNTIKIGIMDEERRTSLNLEACIARASERVIFVNTGFLDRTGDEIHTVFEAGPVIRKDDEKSATWLKSYEDRNVDVALRAGFSGRAQVGKGMWAQPAGMRAMLAAKGSQPKAGANTAWVPSPTAATLHALHYLETDVLAVQAELKNRPLTDRNKLLVAPILPRRGEELTEEQIRHEVETNVQSILGYVVRWVGMGIGCSTVPDLEGVGLMEDRATLRISSQELANWLRHGLIDEAQLRETYARMAVLVDEQNAGEAGYQPLAQDPDTNPSYQAALELALAGREEPNGYTERVLTTWRQKAKA</sequence>
<dbReference type="Pfam" id="PF20659">
    <property type="entry name" value="MS_C"/>
    <property type="match status" value="1"/>
</dbReference>
<dbReference type="GO" id="GO:0009436">
    <property type="term" value="P:glyoxylate catabolic process"/>
    <property type="evidence" value="ECO:0007669"/>
    <property type="project" value="TreeGrafter"/>
</dbReference>
<reference evidence="16 17" key="1">
    <citation type="submission" date="2019-05" db="EMBL/GenBank/DDBJ databases">
        <title>Nakamurella sp. N5BH11, whole genome shotgun sequence.</title>
        <authorList>
            <person name="Tuo L."/>
        </authorList>
    </citation>
    <scope>NUCLEOTIDE SEQUENCE [LARGE SCALE GENOMIC DNA]</scope>
    <source>
        <strain evidence="16 17">N5BH11</strain>
    </source>
</reference>
<evidence type="ECO:0000256" key="9">
    <source>
        <dbReference type="ARBA" id="ARBA00047918"/>
    </source>
</evidence>
<dbReference type="EC" id="2.3.3.9" evidence="16"/>
<dbReference type="InterPro" id="IPR006253">
    <property type="entry name" value="Malate_synthG"/>
</dbReference>
<dbReference type="InterPro" id="IPR048355">
    <property type="entry name" value="MS_C"/>
</dbReference>
<dbReference type="GO" id="GO:0000287">
    <property type="term" value="F:magnesium ion binding"/>
    <property type="evidence" value="ECO:0007669"/>
    <property type="project" value="TreeGrafter"/>
</dbReference>
<dbReference type="InterPro" id="IPR048357">
    <property type="entry name" value="MSG_insertion"/>
</dbReference>
<evidence type="ECO:0000256" key="5">
    <source>
        <dbReference type="ARBA" id="ARBA00022679"/>
    </source>
</evidence>
<keyword evidence="6" id="KW-0479">Metal-binding</keyword>
<evidence type="ECO:0000313" key="16">
    <source>
        <dbReference type="EMBL" id="TKV57020.1"/>
    </source>
</evidence>
<keyword evidence="4" id="KW-0816">Tricarboxylic acid cycle</keyword>
<feature type="compositionally biased region" description="Basic residues" evidence="11">
    <location>
        <begin position="1"/>
        <end position="10"/>
    </location>
</feature>
<comment type="caution">
    <text evidence="16">The sequence shown here is derived from an EMBL/GenBank/DDBJ whole genome shotgun (WGS) entry which is preliminary data.</text>
</comment>
<dbReference type="NCBIfam" id="NF002825">
    <property type="entry name" value="PRK02999.1"/>
    <property type="match status" value="1"/>
</dbReference>
<dbReference type="AlphaFoldDB" id="A0A4U6QAQ2"/>
<dbReference type="SUPFAM" id="SSF51645">
    <property type="entry name" value="Malate synthase G"/>
    <property type="match status" value="1"/>
</dbReference>
<dbReference type="Pfam" id="PF01274">
    <property type="entry name" value="MS_TIM-barrel"/>
    <property type="match status" value="1"/>
</dbReference>
<feature type="active site" description="Proton acceptor" evidence="10">
    <location>
        <position position="397"/>
    </location>
</feature>
<dbReference type="GO" id="GO:0004474">
    <property type="term" value="F:malate synthase activity"/>
    <property type="evidence" value="ECO:0007669"/>
    <property type="project" value="UniProtKB-EC"/>
</dbReference>
<evidence type="ECO:0000256" key="1">
    <source>
        <dbReference type="ARBA" id="ARBA00001946"/>
    </source>
</evidence>
<evidence type="ECO:0000256" key="7">
    <source>
        <dbReference type="ARBA" id="ARBA00022842"/>
    </source>
</evidence>
<dbReference type="InterPro" id="IPR046363">
    <property type="entry name" value="MS_N_TIM-barrel_dom"/>
</dbReference>
<dbReference type="Gene3D" id="1.20.1220.12">
    <property type="entry name" value="Malate synthase, domain III"/>
    <property type="match status" value="1"/>
</dbReference>
<evidence type="ECO:0000256" key="2">
    <source>
        <dbReference type="ARBA" id="ARBA00022435"/>
    </source>
</evidence>
<dbReference type="PANTHER" id="PTHR42739">
    <property type="entry name" value="MALATE SYNTHASE G"/>
    <property type="match status" value="1"/>
</dbReference>
<dbReference type="Pfam" id="PF20658">
    <property type="entry name" value="MSG_insertion"/>
    <property type="match status" value="1"/>
</dbReference>
<keyword evidence="2" id="KW-0329">Glyoxylate bypass</keyword>
<dbReference type="InterPro" id="IPR048356">
    <property type="entry name" value="MS_N"/>
</dbReference>
<organism evidence="16 17">
    <name type="scientific">Nakamurella flava</name>
    <dbReference type="NCBI Taxonomy" id="2576308"/>
    <lineage>
        <taxon>Bacteria</taxon>
        <taxon>Bacillati</taxon>
        <taxon>Actinomycetota</taxon>
        <taxon>Actinomycetes</taxon>
        <taxon>Nakamurellales</taxon>
        <taxon>Nakamurellaceae</taxon>
        <taxon>Nakamurella</taxon>
    </lineage>
</organism>
<feature type="active site" description="Proton donor" evidence="10">
    <location>
        <position position="690"/>
    </location>
</feature>
<dbReference type="Pfam" id="PF20656">
    <property type="entry name" value="MS_N"/>
    <property type="match status" value="1"/>
</dbReference>
<evidence type="ECO:0000256" key="3">
    <source>
        <dbReference type="ARBA" id="ARBA00022490"/>
    </source>
</evidence>
<comment type="cofactor">
    <cofactor evidence="1">
        <name>Mg(2+)</name>
        <dbReference type="ChEBI" id="CHEBI:18420"/>
    </cofactor>
</comment>
<dbReference type="InterPro" id="IPR011076">
    <property type="entry name" value="Malate_synth_sf"/>
</dbReference>